<organism evidence="3 4">
    <name type="scientific">Acrocarpospora pleiomorpha</name>
    <dbReference type="NCBI Taxonomy" id="90975"/>
    <lineage>
        <taxon>Bacteria</taxon>
        <taxon>Bacillati</taxon>
        <taxon>Actinomycetota</taxon>
        <taxon>Actinomycetes</taxon>
        <taxon>Streptosporangiales</taxon>
        <taxon>Streptosporangiaceae</taxon>
        <taxon>Acrocarpospora</taxon>
    </lineage>
</organism>
<dbReference type="InterPro" id="IPR000073">
    <property type="entry name" value="AB_hydrolase_1"/>
</dbReference>
<dbReference type="Proteomes" id="UP000377595">
    <property type="component" value="Unassembled WGS sequence"/>
</dbReference>
<dbReference type="PANTHER" id="PTHR43689:SF8">
    <property type="entry name" value="ALPHA_BETA-HYDROLASES SUPERFAMILY PROTEIN"/>
    <property type="match status" value="1"/>
</dbReference>
<dbReference type="RefSeq" id="WP_218038826.1">
    <property type="nucleotide sequence ID" value="NZ_BAAAHM010000051.1"/>
</dbReference>
<evidence type="ECO:0000313" key="4">
    <source>
        <dbReference type="Proteomes" id="UP000377595"/>
    </source>
</evidence>
<accession>A0A5M3XYX1</accession>
<dbReference type="GO" id="GO:0016787">
    <property type="term" value="F:hydrolase activity"/>
    <property type="evidence" value="ECO:0007669"/>
    <property type="project" value="UniProtKB-KW"/>
</dbReference>
<evidence type="ECO:0000259" key="2">
    <source>
        <dbReference type="Pfam" id="PF00561"/>
    </source>
</evidence>
<gene>
    <name evidence="3" type="ORF">Aple_090050</name>
</gene>
<dbReference type="Pfam" id="PF00561">
    <property type="entry name" value="Abhydrolase_1"/>
    <property type="match status" value="1"/>
</dbReference>
<comment type="caution">
    <text evidence="3">The sequence shown here is derived from an EMBL/GenBank/DDBJ whole genome shotgun (WGS) entry which is preliminary data.</text>
</comment>
<feature type="domain" description="AB hydrolase-1" evidence="2">
    <location>
        <begin position="83"/>
        <end position="203"/>
    </location>
</feature>
<sequence length="323" mass="34942">MSEPDRMNATHRRALLKGALLATAAAVPATMALGTPAAGAATGRDDDPLTPEPIPEQVAATEGFVEVPGGRLWYWDTGGKGAAVILLHAGTGSALSWPYQQPALAKNGFRAIAYSRRGTYQSSAATSADPSAVTDLLALADHLKIDRFHLVGAALGGYVAVDFALSHPGRLRSLSLINSQMGIREPEFLDALSRIQGTGFSGLSHSMKELGPSYRAVNPDGVHAWEEIVHQSRPDPTPFPKLTNRPTWDLVRTIRTRTLITMGDADLYMPPPIARMVLEHLPNASSLTFSEVNHAPQWERPSAFNRKFVQFLRGARFPHGTRV</sequence>
<feature type="chain" id="PRO_5024409463" evidence="1">
    <location>
        <begin position="41"/>
        <end position="323"/>
    </location>
</feature>
<keyword evidence="3" id="KW-0378">Hydrolase</keyword>
<dbReference type="InterPro" id="IPR006311">
    <property type="entry name" value="TAT_signal"/>
</dbReference>
<dbReference type="AlphaFoldDB" id="A0A5M3XYX1"/>
<dbReference type="InterPro" id="IPR029058">
    <property type="entry name" value="AB_hydrolase_fold"/>
</dbReference>
<evidence type="ECO:0000256" key="1">
    <source>
        <dbReference type="SAM" id="SignalP"/>
    </source>
</evidence>
<dbReference type="EMBL" id="BLAF01000079">
    <property type="protein sequence ID" value="GES26106.1"/>
    <property type="molecule type" value="Genomic_DNA"/>
</dbReference>
<dbReference type="Gene3D" id="3.40.50.1820">
    <property type="entry name" value="alpha/beta hydrolase"/>
    <property type="match status" value="1"/>
</dbReference>
<dbReference type="PROSITE" id="PS51318">
    <property type="entry name" value="TAT"/>
    <property type="match status" value="1"/>
</dbReference>
<keyword evidence="4" id="KW-1185">Reference proteome</keyword>
<dbReference type="SUPFAM" id="SSF53474">
    <property type="entry name" value="alpha/beta-Hydrolases"/>
    <property type="match status" value="1"/>
</dbReference>
<dbReference type="PRINTS" id="PR00111">
    <property type="entry name" value="ABHYDROLASE"/>
</dbReference>
<name>A0A5M3XYX1_9ACTN</name>
<protein>
    <submittedName>
        <fullName evidence="3">Alpha/beta hydrolase</fullName>
    </submittedName>
</protein>
<evidence type="ECO:0000313" key="3">
    <source>
        <dbReference type="EMBL" id="GES26106.1"/>
    </source>
</evidence>
<dbReference type="PANTHER" id="PTHR43689">
    <property type="entry name" value="HYDROLASE"/>
    <property type="match status" value="1"/>
</dbReference>
<proteinExistence type="predicted"/>
<feature type="signal peptide" evidence="1">
    <location>
        <begin position="1"/>
        <end position="40"/>
    </location>
</feature>
<reference evidence="3 4" key="1">
    <citation type="submission" date="2019-10" db="EMBL/GenBank/DDBJ databases">
        <title>Whole genome shotgun sequence of Acrocarpospora pleiomorpha NBRC 16267.</title>
        <authorList>
            <person name="Ichikawa N."/>
            <person name="Kimura A."/>
            <person name="Kitahashi Y."/>
            <person name="Komaki H."/>
            <person name="Oguchi A."/>
        </authorList>
    </citation>
    <scope>NUCLEOTIDE SEQUENCE [LARGE SCALE GENOMIC DNA]</scope>
    <source>
        <strain evidence="3 4">NBRC 16267</strain>
    </source>
</reference>
<keyword evidence="1" id="KW-0732">Signal</keyword>